<name>A0A368K6G5_9HYPH</name>
<dbReference type="InterPro" id="IPR036249">
    <property type="entry name" value="Thioredoxin-like_sf"/>
</dbReference>
<dbReference type="PANTHER" id="PTHR43969:SF9">
    <property type="entry name" value="GLUTATHIONE S TRANSFERASE D10, ISOFORM A-RELATED"/>
    <property type="match status" value="1"/>
</dbReference>
<dbReference type="GO" id="GO:0004364">
    <property type="term" value="F:glutathione transferase activity"/>
    <property type="evidence" value="ECO:0007669"/>
    <property type="project" value="TreeGrafter"/>
</dbReference>
<dbReference type="PROSITE" id="PS50404">
    <property type="entry name" value="GST_NTER"/>
    <property type="match status" value="1"/>
</dbReference>
<dbReference type="SFLD" id="SFLDS00019">
    <property type="entry name" value="Glutathione_Transferase_(cytos"/>
    <property type="match status" value="1"/>
</dbReference>
<feature type="domain" description="GST C-terminal" evidence="3">
    <location>
        <begin position="88"/>
        <end position="222"/>
    </location>
</feature>
<evidence type="ECO:0000313" key="4">
    <source>
        <dbReference type="EMBL" id="RCS24804.1"/>
    </source>
</evidence>
<dbReference type="RefSeq" id="WP_114439250.1">
    <property type="nucleotide sequence ID" value="NZ_QOZG01000002.1"/>
</dbReference>
<organism evidence="4 5">
    <name type="scientific">Phyllobacterium salinisoli</name>
    <dbReference type="NCBI Taxonomy" id="1899321"/>
    <lineage>
        <taxon>Bacteria</taxon>
        <taxon>Pseudomonadati</taxon>
        <taxon>Pseudomonadota</taxon>
        <taxon>Alphaproteobacteria</taxon>
        <taxon>Hyphomicrobiales</taxon>
        <taxon>Phyllobacteriaceae</taxon>
        <taxon>Phyllobacterium</taxon>
    </lineage>
</organism>
<keyword evidence="4" id="KW-0808">Transferase</keyword>
<dbReference type="SFLD" id="SFLDG00358">
    <property type="entry name" value="Main_(cytGST)"/>
    <property type="match status" value="1"/>
</dbReference>
<reference evidence="4 5" key="1">
    <citation type="submission" date="2018-07" db="EMBL/GenBank/DDBJ databases">
        <title>The draft genome of Phyllobacterium salinisoli.</title>
        <authorList>
            <person name="Liu L."/>
            <person name="Li L."/>
            <person name="Zhang X."/>
            <person name="Liang L."/>
        </authorList>
    </citation>
    <scope>NUCLEOTIDE SEQUENCE [LARGE SCALE GENOMIC DNA]</scope>
    <source>
        <strain evidence="4 5">LLAN61</strain>
    </source>
</reference>
<dbReference type="SUPFAM" id="SSF52833">
    <property type="entry name" value="Thioredoxin-like"/>
    <property type="match status" value="1"/>
</dbReference>
<sequence>MLTLFHHPMSSGSRYARLILNEYGVDAELIDEKPWARRKEFLALNPAGTLPVLLAENDVPVVGPTVIAEYLDETRGALKRSRRLLPESPIERAEVRRLVDWFLGKLDNEVTRHIARERVFKLQMAAESGGSSPDSTAIRAARANIRQHMKYLDYLAATRDWLAGTQPSYADMAAAAAISILDYLGEIEWPDHPAARDWYTRMKSRPSFRPLLTDRIRGLSPVAHYGDLDF</sequence>
<dbReference type="InterPro" id="IPR004045">
    <property type="entry name" value="Glutathione_S-Trfase_N"/>
</dbReference>
<dbReference type="PANTHER" id="PTHR43969">
    <property type="entry name" value="GLUTATHIONE S TRANSFERASE D10, ISOFORM A-RELATED"/>
    <property type="match status" value="1"/>
</dbReference>
<feature type="domain" description="GST N-terminal" evidence="2">
    <location>
        <begin position="1"/>
        <end position="79"/>
    </location>
</feature>
<dbReference type="Pfam" id="PF13409">
    <property type="entry name" value="GST_N_2"/>
    <property type="match status" value="1"/>
</dbReference>
<dbReference type="OrthoDB" id="9794721at2"/>
<evidence type="ECO:0000259" key="3">
    <source>
        <dbReference type="PROSITE" id="PS50405"/>
    </source>
</evidence>
<comment type="caution">
    <text evidence="4">The sequence shown here is derived from an EMBL/GenBank/DDBJ whole genome shotgun (WGS) entry which is preliminary data.</text>
</comment>
<dbReference type="AlphaFoldDB" id="A0A368K6G5"/>
<gene>
    <name evidence="4" type="ORF">DUT91_04905</name>
</gene>
<comment type="subunit">
    <text evidence="1">Homodimer.</text>
</comment>
<accession>A0A368K6G5</accession>
<dbReference type="CDD" id="cd00570">
    <property type="entry name" value="GST_N_family"/>
    <property type="match status" value="1"/>
</dbReference>
<dbReference type="SUPFAM" id="SSF47616">
    <property type="entry name" value="GST C-terminal domain-like"/>
    <property type="match status" value="1"/>
</dbReference>
<evidence type="ECO:0000313" key="5">
    <source>
        <dbReference type="Proteomes" id="UP000253420"/>
    </source>
</evidence>
<dbReference type="EMBL" id="QOZG01000002">
    <property type="protein sequence ID" value="RCS24804.1"/>
    <property type="molecule type" value="Genomic_DNA"/>
</dbReference>
<dbReference type="InterPro" id="IPR010987">
    <property type="entry name" value="Glutathione-S-Trfase_C-like"/>
</dbReference>
<evidence type="ECO:0000256" key="1">
    <source>
        <dbReference type="ARBA" id="ARBA00011738"/>
    </source>
</evidence>
<dbReference type="Pfam" id="PF13410">
    <property type="entry name" value="GST_C_2"/>
    <property type="match status" value="1"/>
</dbReference>
<dbReference type="Proteomes" id="UP000253420">
    <property type="component" value="Unassembled WGS sequence"/>
</dbReference>
<dbReference type="InterPro" id="IPR040079">
    <property type="entry name" value="Glutathione_S-Trfase"/>
</dbReference>
<keyword evidence="5" id="KW-1185">Reference proteome</keyword>
<dbReference type="Gene3D" id="1.20.1050.10">
    <property type="match status" value="1"/>
</dbReference>
<dbReference type="InterPro" id="IPR036282">
    <property type="entry name" value="Glutathione-S-Trfase_C_sf"/>
</dbReference>
<evidence type="ECO:0000259" key="2">
    <source>
        <dbReference type="PROSITE" id="PS50404"/>
    </source>
</evidence>
<dbReference type="PROSITE" id="PS50405">
    <property type="entry name" value="GST_CTER"/>
    <property type="match status" value="1"/>
</dbReference>
<dbReference type="CDD" id="cd00299">
    <property type="entry name" value="GST_C_family"/>
    <property type="match status" value="1"/>
</dbReference>
<protein>
    <submittedName>
        <fullName evidence="4">Glutathione S-transferase family protein</fullName>
    </submittedName>
</protein>
<proteinExistence type="predicted"/>
<dbReference type="Gene3D" id="3.40.30.10">
    <property type="entry name" value="Glutaredoxin"/>
    <property type="match status" value="1"/>
</dbReference>
<dbReference type="GO" id="GO:0006749">
    <property type="term" value="P:glutathione metabolic process"/>
    <property type="evidence" value="ECO:0007669"/>
    <property type="project" value="TreeGrafter"/>
</dbReference>